<evidence type="ECO:0000313" key="6">
    <source>
        <dbReference type="EMBL" id="KAK2639308.1"/>
    </source>
</evidence>
<dbReference type="PANTHER" id="PTHR36766:SF70">
    <property type="entry name" value="DISEASE RESISTANCE PROTEIN RGA4"/>
    <property type="match status" value="1"/>
</dbReference>
<evidence type="ECO:0000256" key="4">
    <source>
        <dbReference type="ARBA" id="ARBA00022840"/>
    </source>
</evidence>
<evidence type="ECO:0000256" key="2">
    <source>
        <dbReference type="ARBA" id="ARBA00022741"/>
    </source>
</evidence>
<protein>
    <recommendedName>
        <fullName evidence="5">Disease resistance N-terminal domain-containing protein</fullName>
    </recommendedName>
</protein>
<feature type="domain" description="Disease resistance N-terminal" evidence="5">
    <location>
        <begin position="2"/>
        <end position="33"/>
    </location>
</feature>
<dbReference type="InterPro" id="IPR041118">
    <property type="entry name" value="Rx_N"/>
</dbReference>
<reference evidence="6" key="1">
    <citation type="journal article" date="2023" name="Plant J.">
        <title>Genome sequences and population genomics provide insights into the demographic history, inbreeding, and mutation load of two 'living fossil' tree species of Dipteronia.</title>
        <authorList>
            <person name="Feng Y."/>
            <person name="Comes H.P."/>
            <person name="Chen J."/>
            <person name="Zhu S."/>
            <person name="Lu R."/>
            <person name="Zhang X."/>
            <person name="Li P."/>
            <person name="Qiu J."/>
            <person name="Olsen K.M."/>
            <person name="Qiu Y."/>
        </authorList>
    </citation>
    <scope>NUCLEOTIDE SEQUENCE</scope>
    <source>
        <strain evidence="6">KIB01</strain>
    </source>
</reference>
<dbReference type="AlphaFoldDB" id="A0AAD9TPA0"/>
<gene>
    <name evidence="6" type="ORF">Ddye_027103</name>
</gene>
<accession>A0AAD9TPA0</accession>
<dbReference type="InterPro" id="IPR032675">
    <property type="entry name" value="LRR_dom_sf"/>
</dbReference>
<proteinExistence type="predicted"/>
<keyword evidence="1" id="KW-0677">Repeat</keyword>
<keyword evidence="3" id="KW-0611">Plant defense</keyword>
<dbReference type="GO" id="GO:0005524">
    <property type="term" value="F:ATP binding"/>
    <property type="evidence" value="ECO:0007669"/>
    <property type="project" value="UniProtKB-KW"/>
</dbReference>
<dbReference type="Proteomes" id="UP001280121">
    <property type="component" value="Unassembled WGS sequence"/>
</dbReference>
<organism evidence="6 7">
    <name type="scientific">Dipteronia dyeriana</name>
    <dbReference type="NCBI Taxonomy" id="168575"/>
    <lineage>
        <taxon>Eukaryota</taxon>
        <taxon>Viridiplantae</taxon>
        <taxon>Streptophyta</taxon>
        <taxon>Embryophyta</taxon>
        <taxon>Tracheophyta</taxon>
        <taxon>Spermatophyta</taxon>
        <taxon>Magnoliopsida</taxon>
        <taxon>eudicotyledons</taxon>
        <taxon>Gunneridae</taxon>
        <taxon>Pentapetalae</taxon>
        <taxon>rosids</taxon>
        <taxon>malvids</taxon>
        <taxon>Sapindales</taxon>
        <taxon>Sapindaceae</taxon>
        <taxon>Hippocastanoideae</taxon>
        <taxon>Acereae</taxon>
        <taxon>Dipteronia</taxon>
    </lineage>
</organism>
<dbReference type="Gene3D" id="3.80.10.10">
    <property type="entry name" value="Ribonuclease Inhibitor"/>
    <property type="match status" value="1"/>
</dbReference>
<sequence length="262" mass="29747">MWLDDLQDMAYDVEDIVNEFAIEALGRKMMAAEHDSTGTSKVWNLIPFCFPSLSPIAVKFNVCMRSKLKDITRRLEEISKQRIELGLEMVAGATSTATWKRLPSTCLPIEPAVCGRDEDKAKFFEMVLMDEPTGANFSLDSIAERFCNKRSIECICIKRCANLRSIPEGLHSLSGLREIYMEDCPSLVFFPEGGDRNVVTHLSNQKLTIARFPKLELPSRGFQNLSSLEFLWIREIVPCSHPSQRWACHAHFCNHLLMAVLC</sequence>
<evidence type="ECO:0000256" key="3">
    <source>
        <dbReference type="ARBA" id="ARBA00022821"/>
    </source>
</evidence>
<evidence type="ECO:0000259" key="5">
    <source>
        <dbReference type="Pfam" id="PF18052"/>
    </source>
</evidence>
<name>A0AAD9TPA0_9ROSI</name>
<dbReference type="Pfam" id="PF18052">
    <property type="entry name" value="Rx_N"/>
    <property type="match status" value="1"/>
</dbReference>
<dbReference type="GO" id="GO:0006952">
    <property type="term" value="P:defense response"/>
    <property type="evidence" value="ECO:0007669"/>
    <property type="project" value="UniProtKB-KW"/>
</dbReference>
<evidence type="ECO:0000256" key="1">
    <source>
        <dbReference type="ARBA" id="ARBA00022737"/>
    </source>
</evidence>
<dbReference type="PANTHER" id="PTHR36766">
    <property type="entry name" value="PLANT BROAD-SPECTRUM MILDEW RESISTANCE PROTEIN RPW8"/>
    <property type="match status" value="1"/>
</dbReference>
<comment type="caution">
    <text evidence="6">The sequence shown here is derived from an EMBL/GenBank/DDBJ whole genome shotgun (WGS) entry which is preliminary data.</text>
</comment>
<dbReference type="SUPFAM" id="SSF52058">
    <property type="entry name" value="L domain-like"/>
    <property type="match status" value="1"/>
</dbReference>
<keyword evidence="7" id="KW-1185">Reference proteome</keyword>
<evidence type="ECO:0000313" key="7">
    <source>
        <dbReference type="Proteomes" id="UP001280121"/>
    </source>
</evidence>
<dbReference type="EMBL" id="JANJYI010000008">
    <property type="protein sequence ID" value="KAK2639308.1"/>
    <property type="molecule type" value="Genomic_DNA"/>
</dbReference>
<keyword evidence="4" id="KW-0067">ATP-binding</keyword>
<keyword evidence="2" id="KW-0547">Nucleotide-binding</keyword>
<dbReference type="Gene3D" id="1.20.5.4130">
    <property type="match status" value="1"/>
</dbReference>